<accession>A0A2S9Y871</accession>
<feature type="chain" id="PRO_5015578529" evidence="5">
    <location>
        <begin position="22"/>
        <end position="482"/>
    </location>
</feature>
<evidence type="ECO:0000313" key="6">
    <source>
        <dbReference type="EMBL" id="PRQ01216.1"/>
    </source>
</evidence>
<evidence type="ECO:0000256" key="1">
    <source>
        <dbReference type="ARBA" id="ARBA00022729"/>
    </source>
</evidence>
<sequence>MNLPLHRLPFALSLGALLLTACPSDDVPADTTATDTDTGDGDGDGDPGDGDGDPGDGDGDGDGDTGSSCGDGVLDAGEACDDGNTDDGDGCSSTCTVSACGLVWTASEAVPNSTAGSFDVAVGTDGSIYGAGITINADNDAWAVKWNPDGSVAWSQSFDSGNGNDAAVAIALGAGGEVYVAGWMQGADDDDLWYAALDGATGNETWSQLIQGPMMVMEDADDLATGIAVDPTGGIVIVGRSRVATGDDDVWVRKAMADSGEEVWTTTWTGAGDGNFSTDRSGPVAVAADGTIWVTAREHVDFNTQEATLLEFDGSGTLLSTTQPQAGGNQTYDPVDVAVDGDTVYFAFEKTNFPYRGWLYKFEGGTEAWVKTEQDWIDDDEGDDWTIRGLGIDADGNLGVGGVFANEEPGEGIDWGEAWVAKLDGAGDIVCRSAHMVDDGNLIPPSLDIDGAGYGSAGFGLTGIETAGQGNATTLWTGFFMP</sequence>
<comment type="caution">
    <text evidence="6">The sequence shown here is derived from an EMBL/GenBank/DDBJ whole genome shotgun (WGS) entry which is preliminary data.</text>
</comment>
<evidence type="ECO:0000256" key="4">
    <source>
        <dbReference type="SAM" id="MobiDB-lite"/>
    </source>
</evidence>
<dbReference type="InterPro" id="IPR011047">
    <property type="entry name" value="Quinoprotein_ADH-like_sf"/>
</dbReference>
<dbReference type="RefSeq" id="WP_219908078.1">
    <property type="nucleotide sequence ID" value="NZ_PVNL01000117.1"/>
</dbReference>
<dbReference type="EMBL" id="PVNL01000117">
    <property type="protein sequence ID" value="PRQ01216.1"/>
    <property type="molecule type" value="Genomic_DNA"/>
</dbReference>
<dbReference type="InterPro" id="IPR011936">
    <property type="entry name" value="Myxo_disulph_rpt"/>
</dbReference>
<protein>
    <submittedName>
        <fullName evidence="6">Uncharacterized protein</fullName>
    </submittedName>
</protein>
<keyword evidence="3" id="KW-1015">Disulfide bond</keyword>
<dbReference type="PROSITE" id="PS51257">
    <property type="entry name" value="PROKAR_LIPOPROTEIN"/>
    <property type="match status" value="1"/>
</dbReference>
<feature type="compositionally biased region" description="Low complexity" evidence="4">
    <location>
        <begin position="26"/>
        <end position="36"/>
    </location>
</feature>
<dbReference type="SUPFAM" id="SSF50998">
    <property type="entry name" value="Quinoprotein alcohol dehydrogenase-like"/>
    <property type="match status" value="1"/>
</dbReference>
<dbReference type="NCBIfam" id="TIGR02232">
    <property type="entry name" value="myxo_disulf_rpt"/>
    <property type="match status" value="1"/>
</dbReference>
<evidence type="ECO:0000256" key="3">
    <source>
        <dbReference type="ARBA" id="ARBA00023157"/>
    </source>
</evidence>
<organism evidence="6 7">
    <name type="scientific">Enhygromyxa salina</name>
    <dbReference type="NCBI Taxonomy" id="215803"/>
    <lineage>
        <taxon>Bacteria</taxon>
        <taxon>Pseudomonadati</taxon>
        <taxon>Myxococcota</taxon>
        <taxon>Polyangia</taxon>
        <taxon>Nannocystales</taxon>
        <taxon>Nannocystaceae</taxon>
        <taxon>Enhygromyxa</taxon>
    </lineage>
</organism>
<dbReference type="PANTHER" id="PTHR42754:SF1">
    <property type="entry name" value="LIPOPROTEIN"/>
    <property type="match status" value="1"/>
</dbReference>
<evidence type="ECO:0000256" key="2">
    <source>
        <dbReference type="ARBA" id="ARBA00022737"/>
    </source>
</evidence>
<feature type="signal peptide" evidence="5">
    <location>
        <begin position="1"/>
        <end position="21"/>
    </location>
</feature>
<dbReference type="AlphaFoldDB" id="A0A2S9Y871"/>
<keyword evidence="2" id="KW-0677">Repeat</keyword>
<gene>
    <name evidence="6" type="ORF">ENSA7_58210</name>
</gene>
<dbReference type="PANTHER" id="PTHR42754">
    <property type="entry name" value="ENDOGLUCANASE"/>
    <property type="match status" value="1"/>
</dbReference>
<dbReference type="Proteomes" id="UP000238823">
    <property type="component" value="Unassembled WGS sequence"/>
</dbReference>
<reference evidence="6 7" key="1">
    <citation type="submission" date="2018-03" db="EMBL/GenBank/DDBJ databases">
        <title>Draft Genome Sequences of the Obligatory Marine Myxobacteria Enhygromyxa salina SWB007.</title>
        <authorList>
            <person name="Poehlein A."/>
            <person name="Moghaddam J.A."/>
            <person name="Harms H."/>
            <person name="Alanjari M."/>
            <person name="Koenig G.M."/>
            <person name="Daniel R."/>
            <person name="Schaeberle T.F."/>
        </authorList>
    </citation>
    <scope>NUCLEOTIDE SEQUENCE [LARGE SCALE GENOMIC DNA]</scope>
    <source>
        <strain evidence="6 7">SWB007</strain>
    </source>
</reference>
<keyword evidence="1 5" id="KW-0732">Signal</keyword>
<proteinExistence type="predicted"/>
<evidence type="ECO:0000256" key="5">
    <source>
        <dbReference type="SAM" id="SignalP"/>
    </source>
</evidence>
<feature type="region of interest" description="Disordered" evidence="4">
    <location>
        <begin position="26"/>
        <end position="70"/>
    </location>
</feature>
<feature type="compositionally biased region" description="Acidic residues" evidence="4">
    <location>
        <begin position="37"/>
        <end position="63"/>
    </location>
</feature>
<name>A0A2S9Y871_9BACT</name>
<evidence type="ECO:0000313" key="7">
    <source>
        <dbReference type="Proteomes" id="UP000238823"/>
    </source>
</evidence>